<dbReference type="RefSeq" id="WP_126725163.1">
    <property type="nucleotide sequence ID" value="NZ_RYZH01000016.1"/>
</dbReference>
<dbReference type="Pfam" id="PF13649">
    <property type="entry name" value="Methyltransf_25"/>
    <property type="match status" value="1"/>
</dbReference>
<accession>A0A432MKW1</accession>
<dbReference type="Gene3D" id="3.40.50.150">
    <property type="entry name" value="Vaccinia Virus protein VP39"/>
    <property type="match status" value="1"/>
</dbReference>
<gene>
    <name evidence="5" type="ORF">TsocGM_09940</name>
</gene>
<keyword evidence="3" id="KW-0949">S-adenosyl-L-methionine</keyword>
<dbReference type="GO" id="GO:0032259">
    <property type="term" value="P:methylation"/>
    <property type="evidence" value="ECO:0007669"/>
    <property type="project" value="UniProtKB-KW"/>
</dbReference>
<dbReference type="AlphaFoldDB" id="A0A432MKW1"/>
<protein>
    <submittedName>
        <fullName evidence="5">Class I SAM-dependent methyltransferase</fullName>
    </submittedName>
</protein>
<keyword evidence="6" id="KW-1185">Reference proteome</keyword>
<dbReference type="CDD" id="cd02440">
    <property type="entry name" value="AdoMet_MTases"/>
    <property type="match status" value="1"/>
</dbReference>
<evidence type="ECO:0000256" key="1">
    <source>
        <dbReference type="ARBA" id="ARBA00022603"/>
    </source>
</evidence>
<dbReference type="SUPFAM" id="SSF53335">
    <property type="entry name" value="S-adenosyl-L-methionine-dependent methyltransferases"/>
    <property type="match status" value="1"/>
</dbReference>
<evidence type="ECO:0000259" key="4">
    <source>
        <dbReference type="Pfam" id="PF13649"/>
    </source>
</evidence>
<proteinExistence type="predicted"/>
<reference evidence="5 6" key="2">
    <citation type="submission" date="2019-01" db="EMBL/GenBank/DDBJ databases">
        <title>Tautonia sociabilis, a novel thermotolerant planctomycete of Isosphaeraceae family, isolated from a 4000 m deep subterranean habitat.</title>
        <authorList>
            <person name="Kovaleva O.L."/>
            <person name="Elcheninov A.G."/>
            <person name="Van Heerden E."/>
            <person name="Toshchakov S.V."/>
            <person name="Novikov A."/>
            <person name="Bonch-Osmolovskaya E.A."/>
            <person name="Kublanov I.V."/>
        </authorList>
    </citation>
    <scope>NUCLEOTIDE SEQUENCE [LARGE SCALE GENOMIC DNA]</scope>
    <source>
        <strain evidence="5 6">GM2012</strain>
    </source>
</reference>
<evidence type="ECO:0000313" key="6">
    <source>
        <dbReference type="Proteomes" id="UP000280296"/>
    </source>
</evidence>
<dbReference type="PANTHER" id="PTHR43464">
    <property type="entry name" value="METHYLTRANSFERASE"/>
    <property type="match status" value="1"/>
</dbReference>
<sequence length="357" mass="39632">MSPTKTKAKPPKAPPLLLDDALLEAAVLANPFLSVIPRGELKMLAVPAMLDHYMEQLAGIFKALGHPFSARELELLREKLGARLERGFREHPNSIVTLTYEPTDPPKKGLRCSFQSTSTPTDRNYETWVKLREPPLFGTHPDARVLSVARGISPPARVLDIGAGTGRNSLPLARMGFEVHALEPTASFAAQIRSDAEAEGLAVRVMQADVLDPRLALAPSSYRMAIVVEVVTSHFRDVAQLRTLLARMAELLSPGGLLLFDLFLTRGGYEPTPLVREMSQVVWSNLFTREELGEAMEGLPLRVISEVGEYEYERTHKPPEGWPPTNWYPGWASGRNLFRVSNDGLPVELVWVLCKRI</sequence>
<dbReference type="InterPro" id="IPR041698">
    <property type="entry name" value="Methyltransf_25"/>
</dbReference>
<dbReference type="EMBL" id="RYZH01000016">
    <property type="protein sequence ID" value="RUL87847.1"/>
    <property type="molecule type" value="Genomic_DNA"/>
</dbReference>
<organism evidence="5 6">
    <name type="scientific">Tautonia sociabilis</name>
    <dbReference type="NCBI Taxonomy" id="2080755"/>
    <lineage>
        <taxon>Bacteria</taxon>
        <taxon>Pseudomonadati</taxon>
        <taxon>Planctomycetota</taxon>
        <taxon>Planctomycetia</taxon>
        <taxon>Isosphaerales</taxon>
        <taxon>Isosphaeraceae</taxon>
        <taxon>Tautonia</taxon>
    </lineage>
</organism>
<name>A0A432MKW1_9BACT</name>
<feature type="domain" description="Methyltransferase" evidence="4">
    <location>
        <begin position="158"/>
        <end position="256"/>
    </location>
</feature>
<comment type="caution">
    <text evidence="5">The sequence shown here is derived from an EMBL/GenBank/DDBJ whole genome shotgun (WGS) entry which is preliminary data.</text>
</comment>
<dbReference type="Proteomes" id="UP000280296">
    <property type="component" value="Unassembled WGS sequence"/>
</dbReference>
<evidence type="ECO:0000256" key="2">
    <source>
        <dbReference type="ARBA" id="ARBA00022679"/>
    </source>
</evidence>
<keyword evidence="1 5" id="KW-0489">Methyltransferase</keyword>
<dbReference type="GO" id="GO:0008168">
    <property type="term" value="F:methyltransferase activity"/>
    <property type="evidence" value="ECO:0007669"/>
    <property type="project" value="UniProtKB-KW"/>
</dbReference>
<reference evidence="5 6" key="1">
    <citation type="submission" date="2018-12" db="EMBL/GenBank/DDBJ databases">
        <authorList>
            <person name="Toschakov S.V."/>
        </authorList>
    </citation>
    <scope>NUCLEOTIDE SEQUENCE [LARGE SCALE GENOMIC DNA]</scope>
    <source>
        <strain evidence="5 6">GM2012</strain>
    </source>
</reference>
<dbReference type="OrthoDB" id="9797252at2"/>
<dbReference type="PANTHER" id="PTHR43464:SF19">
    <property type="entry name" value="UBIQUINONE BIOSYNTHESIS O-METHYLTRANSFERASE, MITOCHONDRIAL"/>
    <property type="match status" value="1"/>
</dbReference>
<evidence type="ECO:0000256" key="3">
    <source>
        <dbReference type="ARBA" id="ARBA00022691"/>
    </source>
</evidence>
<keyword evidence="2 5" id="KW-0808">Transferase</keyword>
<evidence type="ECO:0000313" key="5">
    <source>
        <dbReference type="EMBL" id="RUL87847.1"/>
    </source>
</evidence>
<dbReference type="InterPro" id="IPR029063">
    <property type="entry name" value="SAM-dependent_MTases_sf"/>
</dbReference>